<dbReference type="Proteomes" id="UP001189429">
    <property type="component" value="Unassembled WGS sequence"/>
</dbReference>
<proteinExistence type="predicted"/>
<protein>
    <submittedName>
        <fullName evidence="2">Uncharacterized protein</fullName>
    </submittedName>
</protein>
<sequence length="278" mass="30051">MAQARTDISSAGCGRVHPPSEDLLERDDGQARHLWECDTRSSQGGLNCERPVWVRADSTSVGTPQTWLSDRWWDLASPEAGAPKASVPPEALAILARTSAAPGWVQPSCRQGGPQPWRRRMYRSPCEAAAPPRVRTAAAAAGSGQVILCGPLQRRVLGFCWCWRWCVLEPAALHVYGSEAHGREAPSQPLESIEVGRVFASPEGGAGFQHTFRCADRTTLRSLAAFRAGAGDLWEEIAAARLWVDLLNTAARVACNPQAEPSTTKISGILWHEAILGA</sequence>
<organism evidence="2 3">
    <name type="scientific">Prorocentrum cordatum</name>
    <dbReference type="NCBI Taxonomy" id="2364126"/>
    <lineage>
        <taxon>Eukaryota</taxon>
        <taxon>Sar</taxon>
        <taxon>Alveolata</taxon>
        <taxon>Dinophyceae</taxon>
        <taxon>Prorocentrales</taxon>
        <taxon>Prorocentraceae</taxon>
        <taxon>Prorocentrum</taxon>
    </lineage>
</organism>
<evidence type="ECO:0000313" key="2">
    <source>
        <dbReference type="EMBL" id="CAK0833748.1"/>
    </source>
</evidence>
<evidence type="ECO:0000256" key="1">
    <source>
        <dbReference type="SAM" id="MobiDB-lite"/>
    </source>
</evidence>
<keyword evidence="3" id="KW-1185">Reference proteome</keyword>
<accession>A0ABN9SPF2</accession>
<comment type="caution">
    <text evidence="2">The sequence shown here is derived from an EMBL/GenBank/DDBJ whole genome shotgun (WGS) entry which is preliminary data.</text>
</comment>
<gene>
    <name evidence="2" type="ORF">PCOR1329_LOCUS31346</name>
</gene>
<evidence type="ECO:0000313" key="3">
    <source>
        <dbReference type="Proteomes" id="UP001189429"/>
    </source>
</evidence>
<reference evidence="2" key="1">
    <citation type="submission" date="2023-10" db="EMBL/GenBank/DDBJ databases">
        <authorList>
            <person name="Chen Y."/>
            <person name="Shah S."/>
            <person name="Dougan E. K."/>
            <person name="Thang M."/>
            <person name="Chan C."/>
        </authorList>
    </citation>
    <scope>NUCLEOTIDE SEQUENCE [LARGE SCALE GENOMIC DNA]</scope>
</reference>
<feature type="region of interest" description="Disordered" evidence="1">
    <location>
        <begin position="1"/>
        <end position="24"/>
    </location>
</feature>
<name>A0ABN9SPF2_9DINO</name>
<dbReference type="EMBL" id="CAUYUJ010012325">
    <property type="protein sequence ID" value="CAK0833748.1"/>
    <property type="molecule type" value="Genomic_DNA"/>
</dbReference>
<dbReference type="SUPFAM" id="SSF50729">
    <property type="entry name" value="PH domain-like"/>
    <property type="match status" value="1"/>
</dbReference>